<sequence length="230" mass="25833">MEDTFSLSGSGTSSVLLINKNRVIDLIPGKRYVLGLVGLETSYSFPNIDERNNKLHVGGQVVELPTGSYEIGDIEREFEKKLKKKNIEISIKPNNNTLCSVIQCNRDIDLRPEDSIGRTLGFSKQVLKADKTYESDSPVNILRVNVIRVECSITTGAYINDQLTHTIHELFPVVPPGYKMIEKPTQPINYRIQAKDQIKVVQVSIVDQNGDPIDFRGKLISVRLHVKTIN</sequence>
<protein>
    <submittedName>
        <fullName evidence="1">Uncharacterized protein</fullName>
    </submittedName>
</protein>
<reference evidence="1" key="1">
    <citation type="submission" date="2023-04" db="EMBL/GenBank/DDBJ databases">
        <title>A chromosome-level genome assembly of the parasitoid wasp Eretmocerus hayati.</title>
        <authorList>
            <person name="Zhong Y."/>
            <person name="Liu S."/>
            <person name="Liu Y."/>
        </authorList>
    </citation>
    <scope>NUCLEOTIDE SEQUENCE</scope>
    <source>
        <strain evidence="1">ZJU_SS_LIU_2023</strain>
    </source>
</reference>
<dbReference type="Proteomes" id="UP001239111">
    <property type="component" value="Chromosome 2"/>
</dbReference>
<keyword evidence="2" id="KW-1185">Reference proteome</keyword>
<name>A0ACC2P9N1_9HYME</name>
<evidence type="ECO:0000313" key="1">
    <source>
        <dbReference type="EMBL" id="KAJ8680305.1"/>
    </source>
</evidence>
<comment type="caution">
    <text evidence="1">The sequence shown here is derived from an EMBL/GenBank/DDBJ whole genome shotgun (WGS) entry which is preliminary data.</text>
</comment>
<gene>
    <name evidence="1" type="ORF">QAD02_016092</name>
</gene>
<proteinExistence type="predicted"/>
<organism evidence="1 2">
    <name type="scientific">Eretmocerus hayati</name>
    <dbReference type="NCBI Taxonomy" id="131215"/>
    <lineage>
        <taxon>Eukaryota</taxon>
        <taxon>Metazoa</taxon>
        <taxon>Ecdysozoa</taxon>
        <taxon>Arthropoda</taxon>
        <taxon>Hexapoda</taxon>
        <taxon>Insecta</taxon>
        <taxon>Pterygota</taxon>
        <taxon>Neoptera</taxon>
        <taxon>Endopterygota</taxon>
        <taxon>Hymenoptera</taxon>
        <taxon>Apocrita</taxon>
        <taxon>Proctotrupomorpha</taxon>
        <taxon>Chalcidoidea</taxon>
        <taxon>Aphelinidae</taxon>
        <taxon>Aphelininae</taxon>
        <taxon>Eretmocerus</taxon>
    </lineage>
</organism>
<accession>A0ACC2P9N1</accession>
<dbReference type="EMBL" id="CM056742">
    <property type="protein sequence ID" value="KAJ8680305.1"/>
    <property type="molecule type" value="Genomic_DNA"/>
</dbReference>
<evidence type="ECO:0000313" key="2">
    <source>
        <dbReference type="Proteomes" id="UP001239111"/>
    </source>
</evidence>